<evidence type="ECO:0000313" key="3">
    <source>
        <dbReference type="Proteomes" id="UP000218165"/>
    </source>
</evidence>
<keyword evidence="3" id="KW-1185">Reference proteome</keyword>
<dbReference type="Proteomes" id="UP000218165">
    <property type="component" value="Chromosome"/>
</dbReference>
<dbReference type="KEGG" id="brz:CFK38_04550"/>
<reference evidence="3" key="1">
    <citation type="submission" date="2017-09" db="EMBL/GenBank/DDBJ databases">
        <title>Brachybacterium sp. VM2412.</title>
        <authorList>
            <person name="Tak E.J."/>
            <person name="Bae J.-W."/>
        </authorList>
    </citation>
    <scope>NUCLEOTIDE SEQUENCE [LARGE SCALE GENOMIC DNA]</scope>
    <source>
        <strain evidence="3">VM2412</strain>
    </source>
</reference>
<name>A0A291GKY8_9MICO</name>
<evidence type="ECO:0000256" key="1">
    <source>
        <dbReference type="SAM" id="MobiDB-lite"/>
    </source>
</evidence>
<sequence>MTFFDTDGSGADDPTIDYDSYAGFQRPRPWPDDFEDILRLSTGFMKRAQKTPPKEIGFARLVRQEDLRHDKH</sequence>
<dbReference type="AlphaFoldDB" id="A0A291GKY8"/>
<dbReference type="EMBL" id="CP023563">
    <property type="protein sequence ID" value="ATG50875.1"/>
    <property type="molecule type" value="Genomic_DNA"/>
</dbReference>
<dbReference type="RefSeq" id="WP_096802014.1">
    <property type="nucleotide sequence ID" value="NZ_CP023563.1"/>
</dbReference>
<accession>A0A291GKY8</accession>
<proteinExistence type="predicted"/>
<evidence type="ECO:0000313" key="2">
    <source>
        <dbReference type="EMBL" id="ATG50875.1"/>
    </source>
</evidence>
<feature type="region of interest" description="Disordered" evidence="1">
    <location>
        <begin position="1"/>
        <end position="24"/>
    </location>
</feature>
<organism evidence="2 3">
    <name type="scientific">Brachybacterium vulturis</name>
    <dbReference type="NCBI Taxonomy" id="2017484"/>
    <lineage>
        <taxon>Bacteria</taxon>
        <taxon>Bacillati</taxon>
        <taxon>Actinomycetota</taxon>
        <taxon>Actinomycetes</taxon>
        <taxon>Micrococcales</taxon>
        <taxon>Dermabacteraceae</taxon>
        <taxon>Brachybacterium</taxon>
    </lineage>
</organism>
<dbReference type="OrthoDB" id="5125003at2"/>
<gene>
    <name evidence="2" type="ORF">CFK38_04550</name>
</gene>
<protein>
    <submittedName>
        <fullName evidence="2">Uncharacterized protein</fullName>
    </submittedName>
</protein>